<evidence type="ECO:0000313" key="2">
    <source>
        <dbReference type="EMBL" id="GAV08513.1"/>
    </source>
</evidence>
<protein>
    <submittedName>
        <fullName evidence="2">Uncharacterized protein</fullName>
    </submittedName>
</protein>
<gene>
    <name evidence="2" type="primary">RvY_18195-1</name>
    <name evidence="2" type="synonym">RvY_18195.1</name>
    <name evidence="2" type="ORF">RvY_18195</name>
</gene>
<feature type="compositionally biased region" description="Low complexity" evidence="1">
    <location>
        <begin position="122"/>
        <end position="135"/>
    </location>
</feature>
<accession>A0A1D1W6L2</accession>
<sequence>MPLGEGKWSSKAAAEGRAKPSCAYVPYRTGTQAAPLDSEDQADQPVTSLWRCLPSWLESGMKEWFSTEKTNSNRKVPQRPDKINPNNPLGGGLENHPAAYPGKGDKADLDNHAKQTNDNARAKAAAGGQAAAAAACPNSGGKTGGKVTS</sequence>
<keyword evidence="3" id="KW-1185">Reference proteome</keyword>
<feature type="region of interest" description="Disordered" evidence="1">
    <location>
        <begin position="67"/>
        <end position="149"/>
    </location>
</feature>
<feature type="compositionally biased region" description="Basic and acidic residues" evidence="1">
    <location>
        <begin position="103"/>
        <end position="115"/>
    </location>
</feature>
<dbReference type="EMBL" id="BDGG01000018">
    <property type="protein sequence ID" value="GAV08513.1"/>
    <property type="molecule type" value="Genomic_DNA"/>
</dbReference>
<dbReference type="Proteomes" id="UP000186922">
    <property type="component" value="Unassembled WGS sequence"/>
</dbReference>
<organism evidence="2 3">
    <name type="scientific">Ramazzottius varieornatus</name>
    <name type="common">Water bear</name>
    <name type="synonym">Tardigrade</name>
    <dbReference type="NCBI Taxonomy" id="947166"/>
    <lineage>
        <taxon>Eukaryota</taxon>
        <taxon>Metazoa</taxon>
        <taxon>Ecdysozoa</taxon>
        <taxon>Tardigrada</taxon>
        <taxon>Eutardigrada</taxon>
        <taxon>Parachela</taxon>
        <taxon>Hypsibioidea</taxon>
        <taxon>Ramazzottiidae</taxon>
        <taxon>Ramazzottius</taxon>
    </lineage>
</organism>
<proteinExistence type="predicted"/>
<comment type="caution">
    <text evidence="2">The sequence shown here is derived from an EMBL/GenBank/DDBJ whole genome shotgun (WGS) entry which is preliminary data.</text>
</comment>
<name>A0A1D1W6L2_RAMVA</name>
<dbReference type="AlphaFoldDB" id="A0A1D1W6L2"/>
<evidence type="ECO:0000256" key="1">
    <source>
        <dbReference type="SAM" id="MobiDB-lite"/>
    </source>
</evidence>
<reference evidence="2 3" key="1">
    <citation type="journal article" date="2016" name="Nat. Commun.">
        <title>Extremotolerant tardigrade genome and improved radiotolerance of human cultured cells by tardigrade-unique protein.</title>
        <authorList>
            <person name="Hashimoto T."/>
            <person name="Horikawa D.D."/>
            <person name="Saito Y."/>
            <person name="Kuwahara H."/>
            <person name="Kozuka-Hata H."/>
            <person name="Shin-I T."/>
            <person name="Minakuchi Y."/>
            <person name="Ohishi K."/>
            <person name="Motoyama A."/>
            <person name="Aizu T."/>
            <person name="Enomoto A."/>
            <person name="Kondo K."/>
            <person name="Tanaka S."/>
            <person name="Hara Y."/>
            <person name="Koshikawa S."/>
            <person name="Sagara H."/>
            <person name="Miura T."/>
            <person name="Yokobori S."/>
            <person name="Miyagawa K."/>
            <person name="Suzuki Y."/>
            <person name="Kubo T."/>
            <person name="Oyama M."/>
            <person name="Kohara Y."/>
            <person name="Fujiyama A."/>
            <person name="Arakawa K."/>
            <person name="Katayama T."/>
            <person name="Toyoda A."/>
            <person name="Kunieda T."/>
        </authorList>
    </citation>
    <scope>NUCLEOTIDE SEQUENCE [LARGE SCALE GENOMIC DNA]</scope>
    <source>
        <strain evidence="2 3">YOKOZUNA-1</strain>
    </source>
</reference>
<dbReference type="OrthoDB" id="10069686at2759"/>
<feature type="region of interest" description="Disordered" evidence="1">
    <location>
        <begin position="1"/>
        <end position="20"/>
    </location>
</feature>
<evidence type="ECO:0000313" key="3">
    <source>
        <dbReference type="Proteomes" id="UP000186922"/>
    </source>
</evidence>